<evidence type="ECO:0000256" key="3">
    <source>
        <dbReference type="ARBA" id="ARBA00022448"/>
    </source>
</evidence>
<keyword evidence="8" id="KW-0915">Sodium</keyword>
<comment type="caution">
    <text evidence="15">The sequence shown here is derived from an EMBL/GenBank/DDBJ whole genome shotgun (WGS) entry which is preliminary data.</text>
</comment>
<keyword evidence="4" id="KW-1003">Cell membrane</keyword>
<keyword evidence="6" id="KW-0769">Symport</keyword>
<dbReference type="InterPro" id="IPR038377">
    <property type="entry name" value="Na/Glc_symporter_sf"/>
</dbReference>
<comment type="catalytic activity">
    <reaction evidence="12">
        <text>L-proline(in) + Na(+)(in) = L-proline(out) + Na(+)(out)</text>
        <dbReference type="Rhea" id="RHEA:28967"/>
        <dbReference type="ChEBI" id="CHEBI:29101"/>
        <dbReference type="ChEBI" id="CHEBI:60039"/>
    </reaction>
</comment>
<dbReference type="PANTHER" id="PTHR48086">
    <property type="entry name" value="SODIUM/PROLINE SYMPORTER-RELATED"/>
    <property type="match status" value="1"/>
</dbReference>
<dbReference type="InterPro" id="IPR050277">
    <property type="entry name" value="Sodium:Solute_Symporter"/>
</dbReference>
<dbReference type="Gene3D" id="1.20.1730.10">
    <property type="entry name" value="Sodium/glucose cotransporter"/>
    <property type="match status" value="1"/>
</dbReference>
<evidence type="ECO:0000256" key="8">
    <source>
        <dbReference type="ARBA" id="ARBA00023053"/>
    </source>
</evidence>
<evidence type="ECO:0000313" key="15">
    <source>
        <dbReference type="EMBL" id="KKU39391.1"/>
    </source>
</evidence>
<comment type="subcellular location">
    <subcellularLocation>
        <location evidence="1">Cell membrane</location>
        <topology evidence="1">Multi-pass membrane protein</topology>
    </subcellularLocation>
</comment>
<dbReference type="Proteomes" id="UP000033818">
    <property type="component" value="Unassembled WGS sequence"/>
</dbReference>
<dbReference type="GO" id="GO:0005886">
    <property type="term" value="C:plasma membrane"/>
    <property type="evidence" value="ECO:0007669"/>
    <property type="project" value="UniProtKB-SubCell"/>
</dbReference>
<dbReference type="EMBL" id="LCMO01000007">
    <property type="protein sequence ID" value="KKU39391.1"/>
    <property type="molecule type" value="Genomic_DNA"/>
</dbReference>
<keyword evidence="3" id="KW-0813">Transport</keyword>
<evidence type="ECO:0000256" key="7">
    <source>
        <dbReference type="ARBA" id="ARBA00022989"/>
    </source>
</evidence>
<dbReference type="AlphaFoldDB" id="A0A0G1Q2U7"/>
<protein>
    <submittedName>
        <fullName evidence="15">Sodium/proline symporter</fullName>
    </submittedName>
</protein>
<keyword evidence="7 14" id="KW-1133">Transmembrane helix</keyword>
<gene>
    <name evidence="15" type="ORF">UX53_C0007G0001</name>
</gene>
<feature type="transmembrane region" description="Helical" evidence="14">
    <location>
        <begin position="123"/>
        <end position="143"/>
    </location>
</feature>
<dbReference type="InterPro" id="IPR001734">
    <property type="entry name" value="Na/solute_symporter"/>
</dbReference>
<dbReference type="PROSITE" id="PS50283">
    <property type="entry name" value="NA_SOLUT_SYMP_3"/>
    <property type="match status" value="1"/>
</dbReference>
<evidence type="ECO:0000256" key="10">
    <source>
        <dbReference type="ARBA" id="ARBA00023136"/>
    </source>
</evidence>
<feature type="transmembrane region" description="Helical" evidence="14">
    <location>
        <begin position="149"/>
        <end position="166"/>
    </location>
</feature>
<dbReference type="GO" id="GO:0006814">
    <property type="term" value="P:sodium ion transport"/>
    <property type="evidence" value="ECO:0007669"/>
    <property type="project" value="UniProtKB-KW"/>
</dbReference>
<comment type="similarity">
    <text evidence="2 13">Belongs to the sodium:solute symporter (SSF) (TC 2.A.21) family.</text>
</comment>
<keyword evidence="10 14" id="KW-0472">Membrane</keyword>
<feature type="transmembrane region" description="Helical" evidence="14">
    <location>
        <begin position="70"/>
        <end position="89"/>
    </location>
</feature>
<dbReference type="GO" id="GO:0015293">
    <property type="term" value="F:symporter activity"/>
    <property type="evidence" value="ECO:0007669"/>
    <property type="project" value="UniProtKB-KW"/>
</dbReference>
<dbReference type="Pfam" id="PF00474">
    <property type="entry name" value="SSF"/>
    <property type="match status" value="1"/>
</dbReference>
<evidence type="ECO:0000256" key="12">
    <source>
        <dbReference type="ARBA" id="ARBA00033708"/>
    </source>
</evidence>
<feature type="transmembrane region" description="Helical" evidence="14">
    <location>
        <begin position="12"/>
        <end position="35"/>
    </location>
</feature>
<evidence type="ECO:0000256" key="11">
    <source>
        <dbReference type="ARBA" id="ARBA00023201"/>
    </source>
</evidence>
<evidence type="ECO:0000256" key="2">
    <source>
        <dbReference type="ARBA" id="ARBA00006434"/>
    </source>
</evidence>
<evidence type="ECO:0000256" key="9">
    <source>
        <dbReference type="ARBA" id="ARBA00023065"/>
    </source>
</evidence>
<dbReference type="PANTHER" id="PTHR48086:SF3">
    <property type="entry name" value="SODIUM_PROLINE SYMPORTER"/>
    <property type="match status" value="1"/>
</dbReference>
<evidence type="ECO:0000256" key="14">
    <source>
        <dbReference type="SAM" id="Phobius"/>
    </source>
</evidence>
<evidence type="ECO:0000313" key="16">
    <source>
        <dbReference type="Proteomes" id="UP000033818"/>
    </source>
</evidence>
<feature type="transmembrane region" description="Helical" evidence="14">
    <location>
        <begin position="95"/>
        <end position="116"/>
    </location>
</feature>
<organism evidence="15 16">
    <name type="scientific">Candidatus Azambacteria bacterium GW2011_GWB2_46_37</name>
    <dbReference type="NCBI Taxonomy" id="1618618"/>
    <lineage>
        <taxon>Bacteria</taxon>
        <taxon>Candidatus Azamiibacteriota</taxon>
    </lineage>
</organism>
<sequence length="184" mass="19853">HFPGIDPNEAFFWGLSALLPVWLLGVGIVMVFATVMSTIDTEVYMLASSIAKDFIARARQEISDIELSKIIRVAMVLLVLVAMLIAIFVRDVVTTLFAIASFGLSLVPAVIGSLLWKLKPKAVFFSMLGGLLAFFALIVLGQFNPDNAVVSLPAALIFLIIGQTIFKGSELEAPEPESASAARR</sequence>
<evidence type="ECO:0000256" key="13">
    <source>
        <dbReference type="RuleBase" id="RU362091"/>
    </source>
</evidence>
<evidence type="ECO:0000256" key="5">
    <source>
        <dbReference type="ARBA" id="ARBA00022692"/>
    </source>
</evidence>
<name>A0A0G1Q2U7_9BACT</name>
<evidence type="ECO:0000256" key="1">
    <source>
        <dbReference type="ARBA" id="ARBA00004651"/>
    </source>
</evidence>
<keyword evidence="9" id="KW-0406">Ion transport</keyword>
<evidence type="ECO:0000256" key="4">
    <source>
        <dbReference type="ARBA" id="ARBA00022475"/>
    </source>
</evidence>
<keyword evidence="11" id="KW-0739">Sodium transport</keyword>
<accession>A0A0G1Q2U7</accession>
<reference evidence="15 16" key="1">
    <citation type="journal article" date="2015" name="Nature">
        <title>rRNA introns, odd ribosomes, and small enigmatic genomes across a large radiation of phyla.</title>
        <authorList>
            <person name="Brown C.T."/>
            <person name="Hug L.A."/>
            <person name="Thomas B.C."/>
            <person name="Sharon I."/>
            <person name="Castelle C.J."/>
            <person name="Singh A."/>
            <person name="Wilkins M.J."/>
            <person name="Williams K.H."/>
            <person name="Banfield J.F."/>
        </authorList>
    </citation>
    <scope>NUCLEOTIDE SEQUENCE [LARGE SCALE GENOMIC DNA]</scope>
</reference>
<feature type="non-terminal residue" evidence="15">
    <location>
        <position position="1"/>
    </location>
</feature>
<proteinExistence type="inferred from homology"/>
<evidence type="ECO:0000256" key="6">
    <source>
        <dbReference type="ARBA" id="ARBA00022847"/>
    </source>
</evidence>
<keyword evidence="5 14" id="KW-0812">Transmembrane</keyword>